<dbReference type="Gene3D" id="3.40.50.10190">
    <property type="entry name" value="BRCT domain"/>
    <property type="match status" value="1"/>
</dbReference>
<dbReference type="GO" id="GO:0005829">
    <property type="term" value="C:cytosol"/>
    <property type="evidence" value="ECO:0007669"/>
    <property type="project" value="TreeGrafter"/>
</dbReference>
<dbReference type="SUPFAM" id="SSF52113">
    <property type="entry name" value="BRCT domain"/>
    <property type="match status" value="1"/>
</dbReference>
<comment type="caution">
    <text evidence="3">The sequence shown here is derived from an EMBL/GenBank/DDBJ whole genome shotgun (WGS) entry which is preliminary data.</text>
</comment>
<dbReference type="Proteomes" id="UP000824241">
    <property type="component" value="Unassembled WGS sequence"/>
</dbReference>
<feature type="domain" description="BRCT" evidence="2">
    <location>
        <begin position="368"/>
        <end position="446"/>
    </location>
</feature>
<dbReference type="PANTHER" id="PTHR30231">
    <property type="entry name" value="DNA POLYMERASE III SUBUNIT EPSILON"/>
    <property type="match status" value="1"/>
</dbReference>
<keyword evidence="1" id="KW-0540">Nuclease</keyword>
<dbReference type="SUPFAM" id="SSF53098">
    <property type="entry name" value="Ribonuclease H-like"/>
    <property type="match status" value="1"/>
</dbReference>
<dbReference type="GO" id="GO:0003676">
    <property type="term" value="F:nucleic acid binding"/>
    <property type="evidence" value="ECO:0007669"/>
    <property type="project" value="InterPro"/>
</dbReference>
<name>A0A9D1DYB4_9FIRM</name>
<dbReference type="SMART" id="SM00479">
    <property type="entry name" value="EXOIII"/>
    <property type="match status" value="1"/>
</dbReference>
<dbReference type="Pfam" id="PF00929">
    <property type="entry name" value="RNase_T"/>
    <property type="match status" value="1"/>
</dbReference>
<proteinExistence type="predicted"/>
<dbReference type="PANTHER" id="PTHR30231:SF42">
    <property type="entry name" value="EXONUCLEASE"/>
    <property type="match status" value="1"/>
</dbReference>
<dbReference type="Gene3D" id="3.30.420.10">
    <property type="entry name" value="Ribonuclease H-like superfamily/Ribonuclease H"/>
    <property type="match status" value="1"/>
</dbReference>
<protein>
    <submittedName>
        <fullName evidence="3">3'-5' exoribonuclease</fullName>
    </submittedName>
</protein>
<dbReference type="PROSITE" id="PS50172">
    <property type="entry name" value="BRCT"/>
    <property type="match status" value="1"/>
</dbReference>
<dbReference type="InterPro" id="IPR036420">
    <property type="entry name" value="BRCT_dom_sf"/>
</dbReference>
<dbReference type="GO" id="GO:0008408">
    <property type="term" value="F:3'-5' exonuclease activity"/>
    <property type="evidence" value="ECO:0007669"/>
    <property type="project" value="TreeGrafter"/>
</dbReference>
<evidence type="ECO:0000259" key="2">
    <source>
        <dbReference type="PROSITE" id="PS50172"/>
    </source>
</evidence>
<dbReference type="CDD" id="cd06130">
    <property type="entry name" value="DNA_pol_III_epsilon_like"/>
    <property type="match status" value="1"/>
</dbReference>
<dbReference type="Pfam" id="PF00533">
    <property type="entry name" value="BRCT"/>
    <property type="match status" value="1"/>
</dbReference>
<evidence type="ECO:0000256" key="1">
    <source>
        <dbReference type="ARBA" id="ARBA00022839"/>
    </source>
</evidence>
<sequence>MERTALICRSIGNKGSVYSLSALHRADNGSEDRYESLIRPALLPEGKVKGLTVPAEELEDAPGIREVWEEVRGWLTHSLVLVDGNSLALFARDLESSGAYLPAFFYLNLKAPEKDFGVEAESLPDPLETLDGAFIRVRKGCPDWETRIGMLKSENQPPEKPAYVFLDCETADASGQICAIGLVYDPPEGKPEEYYTLVNPERPMQAENLAIHGITDEMVKDAPTFPEIWPKLQKYLEGSVLVAHSALSADLFFLKSTMGRYGLSFGEVRYLCTCRAAQKMLPEMENHRLDTLCEHFGIPLDHHNALSDAKGCRELYYRLAALGDVGRFEGRYKLEGQKRSFIPRRTKKAVEIPAELYAEGVIPEKTGVFVLTGDFARCEREEAEEKIKEAGGTVKSSVTKAVQYVVVGAKGSDRWSKGSYGAKIAKAQAMGVPVLREEALWEAIGK</sequence>
<dbReference type="FunFam" id="3.30.420.10:FF:000045">
    <property type="entry name" value="3'-5' exonuclease DinG"/>
    <property type="match status" value="1"/>
</dbReference>
<dbReference type="InterPro" id="IPR012337">
    <property type="entry name" value="RNaseH-like_sf"/>
</dbReference>
<dbReference type="EMBL" id="DVHA01000248">
    <property type="protein sequence ID" value="HIR61440.1"/>
    <property type="molecule type" value="Genomic_DNA"/>
</dbReference>
<organism evidence="3 4">
    <name type="scientific">Candidatus Faecivivens stercoravium</name>
    <dbReference type="NCBI Taxonomy" id="2840803"/>
    <lineage>
        <taxon>Bacteria</taxon>
        <taxon>Bacillati</taxon>
        <taxon>Bacillota</taxon>
        <taxon>Clostridia</taxon>
        <taxon>Eubacteriales</taxon>
        <taxon>Oscillospiraceae</taxon>
        <taxon>Oscillospiraceae incertae sedis</taxon>
        <taxon>Candidatus Faecivivens</taxon>
    </lineage>
</organism>
<keyword evidence="1" id="KW-0378">Hydrolase</keyword>
<dbReference type="AlphaFoldDB" id="A0A9D1DYB4"/>
<gene>
    <name evidence="3" type="ORF">IAB37_07710</name>
</gene>
<evidence type="ECO:0000313" key="4">
    <source>
        <dbReference type="Proteomes" id="UP000824241"/>
    </source>
</evidence>
<dbReference type="InterPro" id="IPR036397">
    <property type="entry name" value="RNaseH_sf"/>
</dbReference>
<dbReference type="SMART" id="SM00292">
    <property type="entry name" value="BRCT"/>
    <property type="match status" value="1"/>
</dbReference>
<reference evidence="3" key="1">
    <citation type="submission" date="2020-10" db="EMBL/GenBank/DDBJ databases">
        <authorList>
            <person name="Gilroy R."/>
        </authorList>
    </citation>
    <scope>NUCLEOTIDE SEQUENCE</scope>
    <source>
        <strain evidence="3">CHK189-12415</strain>
    </source>
</reference>
<accession>A0A9D1DYB4</accession>
<reference evidence="3" key="2">
    <citation type="journal article" date="2021" name="PeerJ">
        <title>Extensive microbial diversity within the chicken gut microbiome revealed by metagenomics and culture.</title>
        <authorList>
            <person name="Gilroy R."/>
            <person name="Ravi A."/>
            <person name="Getino M."/>
            <person name="Pursley I."/>
            <person name="Horton D.L."/>
            <person name="Alikhan N.F."/>
            <person name="Baker D."/>
            <person name="Gharbi K."/>
            <person name="Hall N."/>
            <person name="Watson M."/>
            <person name="Adriaenssens E.M."/>
            <person name="Foster-Nyarko E."/>
            <person name="Jarju S."/>
            <person name="Secka A."/>
            <person name="Antonio M."/>
            <person name="Oren A."/>
            <person name="Chaudhuri R.R."/>
            <person name="La Ragione R."/>
            <person name="Hildebrand F."/>
            <person name="Pallen M.J."/>
        </authorList>
    </citation>
    <scope>NUCLEOTIDE SEQUENCE</scope>
    <source>
        <strain evidence="3">CHK189-12415</strain>
    </source>
</reference>
<dbReference type="InterPro" id="IPR001357">
    <property type="entry name" value="BRCT_dom"/>
</dbReference>
<dbReference type="InterPro" id="IPR013520">
    <property type="entry name" value="Ribonucl_H"/>
</dbReference>
<keyword evidence="1" id="KW-0269">Exonuclease</keyword>
<evidence type="ECO:0000313" key="3">
    <source>
        <dbReference type="EMBL" id="HIR61440.1"/>
    </source>
</evidence>